<comment type="caution">
    <text evidence="8">The sequence shown here is derived from an EMBL/GenBank/DDBJ whole genome shotgun (WGS) entry which is preliminary data.</text>
</comment>
<evidence type="ECO:0000259" key="7">
    <source>
        <dbReference type="Pfam" id="PF02979"/>
    </source>
</evidence>
<reference evidence="8 9" key="1">
    <citation type="submission" date="2016-01" db="EMBL/GenBank/DDBJ databases">
        <title>The new phylogeny of the genus Mycobacterium.</title>
        <authorList>
            <person name="Tarcisio F."/>
            <person name="Conor M."/>
            <person name="Antonella G."/>
            <person name="Elisabetta G."/>
            <person name="Giulia F.S."/>
            <person name="Sara T."/>
            <person name="Anna F."/>
            <person name="Clotilde B."/>
            <person name="Roberto B."/>
            <person name="Veronica D.S."/>
            <person name="Fabio R."/>
            <person name="Monica P."/>
            <person name="Olivier J."/>
            <person name="Enrico T."/>
            <person name="Nicola S."/>
        </authorList>
    </citation>
    <scope>NUCLEOTIDE SEQUENCE [LARGE SCALE GENOMIC DNA]</scope>
    <source>
        <strain evidence="8 9">DSM 45731</strain>
    </source>
</reference>
<organism evidence="8 9">
    <name type="scientific">Mycobacterium fragae</name>
    <dbReference type="NCBI Taxonomy" id="1260918"/>
    <lineage>
        <taxon>Bacteria</taxon>
        <taxon>Bacillati</taxon>
        <taxon>Actinomycetota</taxon>
        <taxon>Actinomycetes</taxon>
        <taxon>Mycobacteriales</taxon>
        <taxon>Mycobacteriaceae</taxon>
        <taxon>Mycobacterium</taxon>
    </lineage>
</organism>
<proteinExistence type="inferred from homology"/>
<feature type="binding site" evidence="6">
    <location>
        <position position="107"/>
    </location>
    <ligand>
        <name>Fe(3+)</name>
        <dbReference type="ChEBI" id="CHEBI:29034"/>
    </ligand>
</feature>
<evidence type="ECO:0000313" key="9">
    <source>
        <dbReference type="Proteomes" id="UP000194000"/>
    </source>
</evidence>
<keyword evidence="9" id="KW-1185">Reference proteome</keyword>
<dbReference type="EC" id="4.2.1.84" evidence="2"/>
<dbReference type="InterPro" id="IPR023900">
    <property type="entry name" value="CN_Hdrtase_asu/SCN_Hdrlase_gsu"/>
</dbReference>
<dbReference type="RefSeq" id="WP_085198764.1">
    <property type="nucleotide sequence ID" value="NZ_JACKVI010000009.1"/>
</dbReference>
<dbReference type="OrthoDB" id="528553at2"/>
<evidence type="ECO:0000256" key="4">
    <source>
        <dbReference type="ARBA" id="ARBA00023239"/>
    </source>
</evidence>
<dbReference type="PIRSF" id="PIRSF001426">
    <property type="entry name" value="NHase_alpha"/>
    <property type="match status" value="1"/>
</dbReference>
<dbReference type="Pfam" id="PF02979">
    <property type="entry name" value="NHase_alpha"/>
    <property type="match status" value="1"/>
</dbReference>
<evidence type="ECO:0000256" key="6">
    <source>
        <dbReference type="PIRSR" id="PIRSR001426-1"/>
    </source>
</evidence>
<dbReference type="NCBIfam" id="TIGR01323">
    <property type="entry name" value="nitrile_alph"/>
    <property type="match status" value="1"/>
</dbReference>
<feature type="binding site" evidence="6">
    <location>
        <position position="108"/>
    </location>
    <ligand>
        <name>Fe(3+)</name>
        <dbReference type="ChEBI" id="CHEBI:29034"/>
    </ligand>
</feature>
<dbReference type="GO" id="GO:0018822">
    <property type="term" value="F:nitrile hydratase activity"/>
    <property type="evidence" value="ECO:0007669"/>
    <property type="project" value="UniProtKB-EC"/>
</dbReference>
<evidence type="ECO:0000256" key="2">
    <source>
        <dbReference type="ARBA" id="ARBA00013079"/>
    </source>
</evidence>
<dbReference type="SUPFAM" id="SSF56209">
    <property type="entry name" value="Nitrile hydratase alpha chain"/>
    <property type="match status" value="1"/>
</dbReference>
<keyword evidence="4" id="KW-0456">Lyase</keyword>
<name>A0A1X1UNS6_9MYCO</name>
<dbReference type="InterPro" id="IPR036648">
    <property type="entry name" value="CN_Hdrase_a/SCN_Hdrase_g_sf"/>
</dbReference>
<comment type="similarity">
    <text evidence="1">Belongs to the nitrile hydratase subunit alpha family.</text>
</comment>
<evidence type="ECO:0000313" key="8">
    <source>
        <dbReference type="EMBL" id="ORV58505.1"/>
    </source>
</evidence>
<dbReference type="InterPro" id="IPR018141">
    <property type="entry name" value="Nitrile_hydratase_asu"/>
</dbReference>
<dbReference type="Gene3D" id="3.90.330.10">
    <property type="entry name" value="Nitrile hydratase alpha /Thiocyanate hydrolase gamma"/>
    <property type="match status" value="1"/>
</dbReference>
<protein>
    <recommendedName>
        <fullName evidence="2">nitrile hydratase</fullName>
        <ecNumber evidence="2">4.2.1.84</ecNumber>
    </recommendedName>
</protein>
<dbReference type="AlphaFoldDB" id="A0A1X1UNS6"/>
<comment type="catalytic activity">
    <reaction evidence="5">
        <text>an aliphatic primary amide = an aliphatic nitrile + H2O</text>
        <dbReference type="Rhea" id="RHEA:12673"/>
        <dbReference type="ChEBI" id="CHEBI:15377"/>
        <dbReference type="ChEBI" id="CHEBI:65285"/>
        <dbReference type="ChEBI" id="CHEBI:80291"/>
        <dbReference type="EC" id="4.2.1.84"/>
    </reaction>
</comment>
<dbReference type="InterPro" id="IPR004232">
    <property type="entry name" value="CN_Hdrtase_a/SCN_Hdrlase_g"/>
</dbReference>
<gene>
    <name evidence="8" type="ORF">AWC06_19055</name>
</gene>
<feature type="binding site" evidence="6">
    <location>
        <position position="109"/>
    </location>
    <ligand>
        <name>Fe(3+)</name>
        <dbReference type="ChEBI" id="CHEBI:29034"/>
    </ligand>
</feature>
<evidence type="ECO:0000256" key="1">
    <source>
        <dbReference type="ARBA" id="ARBA00009363"/>
    </source>
</evidence>
<dbReference type="GO" id="GO:0046914">
    <property type="term" value="F:transition metal ion binding"/>
    <property type="evidence" value="ECO:0007669"/>
    <property type="project" value="InterPro"/>
</dbReference>
<feature type="domain" description="Nitrile hydratase alpha/Thiocyanate hydrolase gamma" evidence="7">
    <location>
        <begin position="14"/>
        <end position="194"/>
    </location>
</feature>
<evidence type="ECO:0000256" key="5">
    <source>
        <dbReference type="ARBA" id="ARBA00044877"/>
    </source>
</evidence>
<dbReference type="STRING" id="1260918.AWC06_19055"/>
<keyword evidence="3 6" id="KW-0479">Metal-binding</keyword>
<keyword evidence="6" id="KW-0408">Iron</keyword>
<accession>A0A1X1UNS6</accession>
<dbReference type="Proteomes" id="UP000194000">
    <property type="component" value="Unassembled WGS sequence"/>
</dbReference>
<sequence>MNHQDRQAEAGQSDPALRARAIESLLLEKGLITRAAVDAVAATLENDVGPLNGARVVARAWSDPEYKRRLLADGNAALEELGLTAPTEFIVMENTDHVHNMIVCTLCSCYPWTVLGLPPTWYKSPEYRARVVIEPRTVLAEFGVHLPALTQIRVWDSTAETRYMVLPRRPAHTEDWSIDDLVTIITRDSMVGAAVIADPAGSKTRP</sequence>
<dbReference type="EMBL" id="LQOW01000026">
    <property type="protein sequence ID" value="ORV58505.1"/>
    <property type="molecule type" value="Genomic_DNA"/>
</dbReference>
<evidence type="ECO:0000256" key="3">
    <source>
        <dbReference type="ARBA" id="ARBA00022723"/>
    </source>
</evidence>
<feature type="binding site" evidence="6">
    <location>
        <position position="104"/>
    </location>
    <ligand>
        <name>Fe(3+)</name>
        <dbReference type="ChEBI" id="CHEBI:29034"/>
    </ligand>
</feature>